<evidence type="ECO:0000256" key="4">
    <source>
        <dbReference type="ARBA" id="ARBA00022786"/>
    </source>
</evidence>
<comment type="similarity">
    <text evidence="5">Belongs to the WD repeat cdt2 family.</text>
</comment>
<feature type="region of interest" description="Disordered" evidence="7">
    <location>
        <begin position="563"/>
        <end position="603"/>
    </location>
</feature>
<name>M3CQB2_SPHMS</name>
<dbReference type="PANTHER" id="PTHR22852">
    <property type="entry name" value="LETHAL 2 DENTICLELESS PROTEIN RETINOIC ACID-REGULATED NUCLEAR MATRIX-ASSOCIATED PROTEIN"/>
    <property type="match status" value="1"/>
</dbReference>
<feature type="compositionally biased region" description="Polar residues" evidence="7">
    <location>
        <begin position="64"/>
        <end position="78"/>
    </location>
</feature>
<dbReference type="HOGENOM" id="CLU_018451_0_0_1"/>
<dbReference type="GO" id="GO:0043161">
    <property type="term" value="P:proteasome-mediated ubiquitin-dependent protein catabolic process"/>
    <property type="evidence" value="ECO:0007669"/>
    <property type="project" value="TreeGrafter"/>
</dbReference>
<dbReference type="AlphaFoldDB" id="M3CQB2"/>
<dbReference type="PROSITE" id="PS00678">
    <property type="entry name" value="WD_REPEATS_1"/>
    <property type="match status" value="1"/>
</dbReference>
<dbReference type="PROSITE" id="PS50294">
    <property type="entry name" value="WD_REPEATS_REGION"/>
    <property type="match status" value="1"/>
</dbReference>
<dbReference type="OMA" id="RTAHNNR"/>
<dbReference type="PROSITE" id="PS50082">
    <property type="entry name" value="WD_REPEATS_2"/>
    <property type="match status" value="2"/>
</dbReference>
<feature type="repeat" description="WD" evidence="6">
    <location>
        <begin position="314"/>
        <end position="349"/>
    </location>
</feature>
<feature type="region of interest" description="Disordered" evidence="7">
    <location>
        <begin position="1"/>
        <end position="90"/>
    </location>
</feature>
<dbReference type="RefSeq" id="XP_016763994.1">
    <property type="nucleotide sequence ID" value="XM_016904427.1"/>
</dbReference>
<dbReference type="InterPro" id="IPR051865">
    <property type="entry name" value="WD-repeat_CDT2_adapter"/>
</dbReference>
<evidence type="ECO:0000256" key="1">
    <source>
        <dbReference type="ARBA" id="ARBA00004906"/>
    </source>
</evidence>
<keyword evidence="9" id="KW-1185">Reference proteome</keyword>
<keyword evidence="4" id="KW-0833">Ubl conjugation pathway</keyword>
<dbReference type="GeneID" id="27901564"/>
<dbReference type="GO" id="GO:0030674">
    <property type="term" value="F:protein-macromolecule adaptor activity"/>
    <property type="evidence" value="ECO:0007669"/>
    <property type="project" value="TreeGrafter"/>
</dbReference>
<dbReference type="EMBL" id="KB456261">
    <property type="protein sequence ID" value="EMF15873.1"/>
    <property type="molecule type" value="Genomic_DNA"/>
</dbReference>
<reference evidence="8 9" key="1">
    <citation type="journal article" date="2012" name="PLoS Pathog.">
        <title>Diverse lifestyles and strategies of plant pathogenesis encoded in the genomes of eighteen Dothideomycetes fungi.</title>
        <authorList>
            <person name="Ohm R.A."/>
            <person name="Feau N."/>
            <person name="Henrissat B."/>
            <person name="Schoch C.L."/>
            <person name="Horwitz B.A."/>
            <person name="Barry K.W."/>
            <person name="Condon B.J."/>
            <person name="Copeland A.C."/>
            <person name="Dhillon B."/>
            <person name="Glaser F."/>
            <person name="Hesse C.N."/>
            <person name="Kosti I."/>
            <person name="LaButti K."/>
            <person name="Lindquist E.A."/>
            <person name="Lucas S."/>
            <person name="Salamov A.A."/>
            <person name="Bradshaw R.E."/>
            <person name="Ciuffetti L."/>
            <person name="Hamelin R.C."/>
            <person name="Kema G.H.J."/>
            <person name="Lawrence C."/>
            <person name="Scott J.A."/>
            <person name="Spatafora J.W."/>
            <person name="Turgeon B.G."/>
            <person name="de Wit P.J.G.M."/>
            <person name="Zhong S."/>
            <person name="Goodwin S.B."/>
            <person name="Grigoriev I.V."/>
        </authorList>
    </citation>
    <scope>NUCLEOTIDE SEQUENCE [LARGE SCALE GENOMIC DNA]</scope>
    <source>
        <strain evidence="8 9">SO2202</strain>
    </source>
</reference>
<dbReference type="InterPro" id="IPR001680">
    <property type="entry name" value="WD40_rpt"/>
</dbReference>
<dbReference type="GO" id="GO:0005634">
    <property type="term" value="C:nucleus"/>
    <property type="evidence" value="ECO:0007669"/>
    <property type="project" value="TreeGrafter"/>
</dbReference>
<evidence type="ECO:0000256" key="5">
    <source>
        <dbReference type="ARBA" id="ARBA00038344"/>
    </source>
</evidence>
<accession>M3CQB2</accession>
<dbReference type="InterPro" id="IPR019775">
    <property type="entry name" value="WD40_repeat_CS"/>
</dbReference>
<comment type="pathway">
    <text evidence="1">Protein modification; protein ubiquitination.</text>
</comment>
<dbReference type="SUPFAM" id="SSF50978">
    <property type="entry name" value="WD40 repeat-like"/>
    <property type="match status" value="1"/>
</dbReference>
<dbReference type="eggNOG" id="KOG0321">
    <property type="taxonomic scope" value="Eukaryota"/>
</dbReference>
<evidence type="ECO:0000256" key="2">
    <source>
        <dbReference type="ARBA" id="ARBA00022574"/>
    </source>
</evidence>
<dbReference type="SMART" id="SM00320">
    <property type="entry name" value="WD40"/>
    <property type="match status" value="6"/>
</dbReference>
<gene>
    <name evidence="8" type="ORF">SEPMUDRAFT_147631</name>
</gene>
<organism evidence="8 9">
    <name type="scientific">Sphaerulina musiva (strain SO2202)</name>
    <name type="common">Poplar stem canker fungus</name>
    <name type="synonym">Septoria musiva</name>
    <dbReference type="NCBI Taxonomy" id="692275"/>
    <lineage>
        <taxon>Eukaryota</taxon>
        <taxon>Fungi</taxon>
        <taxon>Dikarya</taxon>
        <taxon>Ascomycota</taxon>
        <taxon>Pezizomycotina</taxon>
        <taxon>Dothideomycetes</taxon>
        <taxon>Dothideomycetidae</taxon>
        <taxon>Mycosphaerellales</taxon>
        <taxon>Mycosphaerellaceae</taxon>
        <taxon>Sphaerulina</taxon>
    </lineage>
</organism>
<feature type="repeat" description="WD" evidence="6">
    <location>
        <begin position="272"/>
        <end position="313"/>
    </location>
</feature>
<dbReference type="OrthoDB" id="2096344at2759"/>
<dbReference type="Proteomes" id="UP000016931">
    <property type="component" value="Unassembled WGS sequence"/>
</dbReference>
<dbReference type="Pfam" id="PF00400">
    <property type="entry name" value="WD40"/>
    <property type="match status" value="3"/>
</dbReference>
<dbReference type="InterPro" id="IPR015943">
    <property type="entry name" value="WD40/YVTN_repeat-like_dom_sf"/>
</dbReference>
<sequence>MADLPPPSSQESQYFEHHKIAFQKENFQSSPPRPQSRSSNAYSTQKPKGLPTITPRRFRKFFQPQKSVSTRGSRTSKAGRQLRDITRNGVNRRAAGDVRVVDDFVPGPEYSSSCARPLKRRKFSADIHSSPLQSSPLRHGQVAEPIDIFDGELSEAETLPDLLRKLEPRPKQIQRLRRPGPSRRIMERSFGGFDALSQGFRGVDHGVDWRAETADFVTTPQDSRVFGSGPALPFCTTACNTNPLVAVGDEEGSVHIMDSSLAAEFSQLHLKIKVHSNAVMDIAFSSDDYILATASGDQTARVVDMQSQRTICILSGHKSSVKQVRFQPTDDNMITTSSRDGSIQLWDLRCGGKSAVQNFRTSLKSRSGGVSPETRYGKTLEVAYGHKSDERSYNSGQRDELSITSFHHLPNGREHMIITSSEVDASVKLWDVRNAGMSARRGAPVPVSSTPVPAAHGSKRNFGINAMALSGDGSRLYTVCRDWTVYAYSLNQIVLGNAPEMSSGSSRRRMLKEPMPGLGPLYGFKHPQLRLATFYIKAALRPAAGGKGEMLAVGSSNNCPVVFPTDERHLPQRERPSQDDQEDEEDYGLPAPARASQRASGSDVPIYEQGTALVGAHSKEVTSLAWTTEGNLISVGDDYSARCWREDAQKARALRTNGDFGGERWQMGWADVDAEWDEEEC</sequence>
<keyword evidence="3" id="KW-0677">Repeat</keyword>
<dbReference type="PANTHER" id="PTHR22852:SF0">
    <property type="entry name" value="DENTICLELESS PROTEIN HOMOLOG"/>
    <property type="match status" value="1"/>
</dbReference>
<dbReference type="InterPro" id="IPR036322">
    <property type="entry name" value="WD40_repeat_dom_sf"/>
</dbReference>
<feature type="compositionally biased region" description="Basic and acidic residues" evidence="7">
    <location>
        <begin position="565"/>
        <end position="578"/>
    </location>
</feature>
<protein>
    <submittedName>
        <fullName evidence="8">WD40 repeat-like protein</fullName>
    </submittedName>
</protein>
<proteinExistence type="inferred from homology"/>
<evidence type="ECO:0000256" key="3">
    <source>
        <dbReference type="ARBA" id="ARBA00022737"/>
    </source>
</evidence>
<evidence type="ECO:0000313" key="9">
    <source>
        <dbReference type="Proteomes" id="UP000016931"/>
    </source>
</evidence>
<keyword evidence="2 6" id="KW-0853">WD repeat</keyword>
<dbReference type="Gene3D" id="2.130.10.10">
    <property type="entry name" value="YVTN repeat-like/Quinoprotein amine dehydrogenase"/>
    <property type="match status" value="3"/>
</dbReference>
<evidence type="ECO:0000313" key="8">
    <source>
        <dbReference type="EMBL" id="EMF15873.1"/>
    </source>
</evidence>
<evidence type="ECO:0000256" key="7">
    <source>
        <dbReference type="SAM" id="MobiDB-lite"/>
    </source>
</evidence>
<dbReference type="STRING" id="692275.M3CQB2"/>
<evidence type="ECO:0000256" key="6">
    <source>
        <dbReference type="PROSITE-ProRule" id="PRU00221"/>
    </source>
</evidence>